<dbReference type="FunFam" id="2.40.30.10:FF:000007">
    <property type="entry name" value="Translation initiation factor IF-2"/>
    <property type="match status" value="1"/>
</dbReference>
<dbReference type="STRING" id="1817895.AUJ95_02260"/>
<feature type="domain" description="Tr-type G" evidence="9">
    <location>
        <begin position="154"/>
        <end position="323"/>
    </location>
</feature>
<dbReference type="Pfam" id="PF22042">
    <property type="entry name" value="EF-G_D2"/>
    <property type="match status" value="1"/>
</dbReference>
<evidence type="ECO:0000256" key="1">
    <source>
        <dbReference type="ARBA" id="ARBA00007733"/>
    </source>
</evidence>
<dbReference type="SUPFAM" id="SSF52156">
    <property type="entry name" value="Initiation factor IF2/eIF5b, domain 3"/>
    <property type="match status" value="1"/>
</dbReference>
<dbReference type="HAMAP" id="MF_00100_B">
    <property type="entry name" value="IF_2_B"/>
    <property type="match status" value="1"/>
</dbReference>
<dbReference type="PROSITE" id="PS51722">
    <property type="entry name" value="G_TR_2"/>
    <property type="match status" value="1"/>
</dbReference>
<comment type="subcellular location">
    <subcellularLocation>
        <location evidence="7">Cytoplasm</location>
    </subcellularLocation>
</comment>
<protein>
    <recommendedName>
        <fullName evidence="2 7">Translation initiation factor IF-2</fullName>
    </recommendedName>
</protein>
<evidence type="ECO:0000256" key="5">
    <source>
        <dbReference type="ARBA" id="ARBA00022917"/>
    </source>
</evidence>
<keyword evidence="7" id="KW-0963">Cytoplasm</keyword>
<dbReference type="Pfam" id="PF04760">
    <property type="entry name" value="IF2_N"/>
    <property type="match status" value="2"/>
</dbReference>
<dbReference type="SUPFAM" id="SSF52540">
    <property type="entry name" value="P-loop containing nucleoside triphosphate hydrolases"/>
    <property type="match status" value="1"/>
</dbReference>
<keyword evidence="3 7" id="KW-0396">Initiation factor</keyword>
<keyword evidence="5 7" id="KW-0648">Protein biosynthesis</keyword>
<evidence type="ECO:0000256" key="8">
    <source>
        <dbReference type="RuleBase" id="RU000644"/>
    </source>
</evidence>
<dbReference type="Proteomes" id="UP000183085">
    <property type="component" value="Unassembled WGS sequence"/>
</dbReference>
<dbReference type="Pfam" id="PF00009">
    <property type="entry name" value="GTP_EFTU"/>
    <property type="match status" value="1"/>
</dbReference>
<dbReference type="Gene3D" id="2.40.30.10">
    <property type="entry name" value="Translation factors"/>
    <property type="match status" value="2"/>
</dbReference>
<reference evidence="10 11" key="1">
    <citation type="journal article" date="2016" name="Environ. Microbiol.">
        <title>Genomic resolution of a cold subsurface aquifer community provides metabolic insights for novel microbes adapted to high CO concentrations.</title>
        <authorList>
            <person name="Probst A.J."/>
            <person name="Castelle C.J."/>
            <person name="Singh A."/>
            <person name="Brown C.T."/>
            <person name="Anantharaman K."/>
            <person name="Sharon I."/>
            <person name="Hug L.A."/>
            <person name="Burstein D."/>
            <person name="Emerson J.B."/>
            <person name="Thomas B.C."/>
            <person name="Banfield J.F."/>
        </authorList>
    </citation>
    <scope>NUCLEOTIDE SEQUENCE [LARGE SCALE GENOMIC DNA]</scope>
    <source>
        <strain evidence="10">CG2_30_40_21</strain>
    </source>
</reference>
<dbReference type="InterPro" id="IPR009000">
    <property type="entry name" value="Transl_B-barrel_sf"/>
</dbReference>
<dbReference type="InterPro" id="IPR053905">
    <property type="entry name" value="EF-G-like_DII"/>
</dbReference>
<organism evidence="10 11">
    <name type="scientific">Candidatus Desantisbacteria bacterium CG2_30_40_21</name>
    <dbReference type="NCBI Taxonomy" id="1817895"/>
    <lineage>
        <taxon>Bacteria</taxon>
        <taxon>Candidatus Desantisiibacteriota</taxon>
    </lineage>
</organism>
<dbReference type="CDD" id="cd03692">
    <property type="entry name" value="mtIF2_IVc"/>
    <property type="match status" value="1"/>
</dbReference>
<comment type="function">
    <text evidence="7 8">One of the essential components for the initiation of protein synthesis. Protects formylmethionyl-tRNA from spontaneous hydrolysis and promotes its binding to the 30S ribosomal subunits. Also involved in the hydrolysis of GTP during the formation of the 70S ribosomal complex.</text>
</comment>
<dbReference type="NCBIfam" id="TIGR00487">
    <property type="entry name" value="IF-2"/>
    <property type="match status" value="1"/>
</dbReference>
<evidence type="ECO:0000256" key="3">
    <source>
        <dbReference type="ARBA" id="ARBA00022540"/>
    </source>
</evidence>
<dbReference type="GO" id="GO:0003924">
    <property type="term" value="F:GTPase activity"/>
    <property type="evidence" value="ECO:0007669"/>
    <property type="project" value="UniProtKB-UniRule"/>
</dbReference>
<dbReference type="PANTHER" id="PTHR43381">
    <property type="entry name" value="TRANSLATION INITIATION FACTOR IF-2-RELATED"/>
    <property type="match status" value="1"/>
</dbReference>
<feature type="binding site" evidence="7">
    <location>
        <begin position="209"/>
        <end position="213"/>
    </location>
    <ligand>
        <name>GTP</name>
        <dbReference type="ChEBI" id="CHEBI:37565"/>
    </ligand>
</feature>
<dbReference type="AlphaFoldDB" id="A0A1J5E318"/>
<evidence type="ECO:0000313" key="11">
    <source>
        <dbReference type="Proteomes" id="UP000183085"/>
    </source>
</evidence>
<dbReference type="InterPro" id="IPR044145">
    <property type="entry name" value="IF2_II"/>
</dbReference>
<dbReference type="InterPro" id="IPR006847">
    <property type="entry name" value="IF2_N"/>
</dbReference>
<feature type="binding site" evidence="7">
    <location>
        <begin position="163"/>
        <end position="170"/>
    </location>
    <ligand>
        <name>GTP</name>
        <dbReference type="ChEBI" id="CHEBI:37565"/>
    </ligand>
</feature>
<evidence type="ECO:0000256" key="4">
    <source>
        <dbReference type="ARBA" id="ARBA00022741"/>
    </source>
</evidence>
<feature type="binding site" evidence="7">
    <location>
        <begin position="263"/>
        <end position="266"/>
    </location>
    <ligand>
        <name>GTP</name>
        <dbReference type="ChEBI" id="CHEBI:37565"/>
    </ligand>
</feature>
<dbReference type="InterPro" id="IPR036925">
    <property type="entry name" value="TIF_IF2_dom3_sf"/>
</dbReference>
<dbReference type="Gene3D" id="1.10.10.2480">
    <property type="match status" value="1"/>
</dbReference>
<proteinExistence type="inferred from homology"/>
<dbReference type="InterPro" id="IPR000795">
    <property type="entry name" value="T_Tr_GTP-bd_dom"/>
</dbReference>
<dbReference type="NCBIfam" id="TIGR00231">
    <property type="entry name" value="small_GTP"/>
    <property type="match status" value="1"/>
</dbReference>
<dbReference type="GO" id="GO:0005829">
    <property type="term" value="C:cytosol"/>
    <property type="evidence" value="ECO:0007669"/>
    <property type="project" value="TreeGrafter"/>
</dbReference>
<accession>A0A1J5E318</accession>
<dbReference type="InterPro" id="IPR015760">
    <property type="entry name" value="TIF_IF2"/>
</dbReference>
<dbReference type="Gene3D" id="3.40.50.300">
    <property type="entry name" value="P-loop containing nucleotide triphosphate hydrolases"/>
    <property type="match status" value="1"/>
</dbReference>
<dbReference type="InterPro" id="IPR000178">
    <property type="entry name" value="TF_IF2_bacterial-like"/>
</dbReference>
<gene>
    <name evidence="7" type="primary">infB</name>
    <name evidence="10" type="ORF">AUJ95_02260</name>
</gene>
<dbReference type="PANTHER" id="PTHR43381:SF5">
    <property type="entry name" value="TR-TYPE G DOMAIN-CONTAINING PROTEIN"/>
    <property type="match status" value="1"/>
</dbReference>
<dbReference type="SUPFAM" id="SSF50447">
    <property type="entry name" value="Translation proteins"/>
    <property type="match status" value="2"/>
</dbReference>
<comment type="caution">
    <text evidence="10">The sequence shown here is derived from an EMBL/GenBank/DDBJ whole genome shotgun (WGS) entry which is preliminary data.</text>
</comment>
<sequence>MSMRVHELAKRLNMEIKDLIVELKGLGLDVKSGLNVLDKETATHVIDLFYTPSEEKKEEKLILPSEEISLPHEGIISILSSSTIHNLAESLGIKTNALIAALMKKGFMVTINQSITAEIIRLIENIYSVQIGITAPVFEIEEKDEHQGEQILCPRPPVVTIMGHVDHGKTKLLDAIRETNVVDGESGGITQHIGAYKVKLPAGEVTFLDTPGHEAFTAMRSRGAQITDIVVLVVAADDGVMPQTEEAIDHAMAAGVTIMVAVNKIDLPEANSDKIKAQLADHGLQPEEWGGKTIFVEVSAKKKIGLDRLLEMLLLEAELLELKAVYDCTASGTIIEARLDKGWGPVATVLIQKGTLQIGDAFVAGLSWGRVRAMFDDKGVKIKTATPSTPVEVLGFSGVPAAGDIFKVVSTEKEAKQIATQRKDVIAFEKPLAARITLDELYSQIQQGVLKELNIILKVDVAGSLEVIVDSLEKIGTEKVRIRVIHKGIGDINESDVMLADASNAVIIGFHVGIDIGAKRLSEEKEIDVRIYTVIYKIIEELTEALVGLLEPKYKEVLLGIAEIRDVFRASKIGTAAGSFVKEGRIGRNATIRLKRDGKVISEAKIVSLRRFKDDVTEVVAGFECGIGLEGVTDIKSGDIIESYTMEKIKQTL</sequence>
<keyword evidence="4 7" id="KW-0547">Nucleotide-binding</keyword>
<dbReference type="GO" id="GO:0005525">
    <property type="term" value="F:GTP binding"/>
    <property type="evidence" value="ECO:0007669"/>
    <property type="project" value="UniProtKB-KW"/>
</dbReference>
<comment type="similarity">
    <text evidence="1 7 8">Belongs to the TRAFAC class translation factor GTPase superfamily. Classic translation factor GTPase family. IF-2 subfamily.</text>
</comment>
<dbReference type="FunFam" id="3.40.50.10050:FF:000001">
    <property type="entry name" value="Translation initiation factor IF-2"/>
    <property type="match status" value="1"/>
</dbReference>
<keyword evidence="6 7" id="KW-0342">GTP-binding</keyword>
<evidence type="ECO:0000256" key="6">
    <source>
        <dbReference type="ARBA" id="ARBA00023134"/>
    </source>
</evidence>
<dbReference type="CDD" id="cd03702">
    <property type="entry name" value="IF2_mtIF2_II"/>
    <property type="match status" value="1"/>
</dbReference>
<dbReference type="EMBL" id="MNYI01000062">
    <property type="protein sequence ID" value="OIP42027.1"/>
    <property type="molecule type" value="Genomic_DNA"/>
</dbReference>
<name>A0A1J5E318_9BACT</name>
<evidence type="ECO:0000256" key="7">
    <source>
        <dbReference type="HAMAP-Rule" id="MF_00100"/>
    </source>
</evidence>
<dbReference type="Pfam" id="PF11987">
    <property type="entry name" value="IF-2"/>
    <property type="match status" value="1"/>
</dbReference>
<dbReference type="InterPro" id="IPR005225">
    <property type="entry name" value="Small_GTP-bd"/>
</dbReference>
<dbReference type="InterPro" id="IPR027417">
    <property type="entry name" value="P-loop_NTPase"/>
</dbReference>
<dbReference type="GO" id="GO:0003743">
    <property type="term" value="F:translation initiation factor activity"/>
    <property type="evidence" value="ECO:0007669"/>
    <property type="project" value="UniProtKB-UniRule"/>
</dbReference>
<evidence type="ECO:0000256" key="2">
    <source>
        <dbReference type="ARBA" id="ARBA00020675"/>
    </source>
</evidence>
<dbReference type="Gene3D" id="3.40.50.10050">
    <property type="entry name" value="Translation initiation factor IF- 2, domain 3"/>
    <property type="match status" value="1"/>
</dbReference>
<dbReference type="CDD" id="cd01887">
    <property type="entry name" value="IF2_eIF5B"/>
    <property type="match status" value="1"/>
</dbReference>
<dbReference type="FunFam" id="3.40.50.300:FF:000019">
    <property type="entry name" value="Translation initiation factor IF-2"/>
    <property type="match status" value="1"/>
</dbReference>
<dbReference type="InterPro" id="IPR023115">
    <property type="entry name" value="TIF_IF2_dom3"/>
</dbReference>
<feature type="region of interest" description="G-domain" evidence="7">
    <location>
        <begin position="157"/>
        <end position="305"/>
    </location>
</feature>
<evidence type="ECO:0000313" key="10">
    <source>
        <dbReference type="EMBL" id="OIP42027.1"/>
    </source>
</evidence>
<dbReference type="FunFam" id="2.40.30.10:FF:000008">
    <property type="entry name" value="Translation initiation factor IF-2"/>
    <property type="match status" value="1"/>
</dbReference>
<evidence type="ECO:0000259" key="9">
    <source>
        <dbReference type="PROSITE" id="PS51722"/>
    </source>
</evidence>